<evidence type="ECO:0000313" key="9">
    <source>
        <dbReference type="Proteomes" id="UP001203852"/>
    </source>
</evidence>
<accession>A0AAN6DZR9</accession>
<keyword evidence="6" id="KW-0539">Nucleus</keyword>
<evidence type="ECO:0000256" key="3">
    <source>
        <dbReference type="ARBA" id="ARBA00023015"/>
    </source>
</evidence>
<sequence>MVSELVPQHPRRRTRTGCLTCKKRKIKCDESKPSCQKCSSTGRKCDGYAPTLATGLAGFLLMLRNPGVPEFEAQAQQALQYFCEVSGPVLTNFGSARFWNRLVLQACHSEHYGSGLKLLTTQSQQNVTTEVILISCLLLIVCEELRNNAFAALQHVVAGRKIISDYCQTCRKQPNATMQELGAIFGRLGYCAGDCDIENKIHSRTNIVFGAQQTDTSVPKSLPNPRSSDLSAWTSIETGADALRRIVALCMQPSETGWPLNSSSPPKTRFQSVGGGISEELNRWAFDFSTFTATVDDDKSAEHQPQLLLLQNYYLCMTIISRCIPFRDETLFDGYIPNFQHSLNTSSRLLQQEVATGLAPILFFVATRCRDPALRRRAISYLHQCSWEGIRLSTIADQVIKLEERKIGHSISCSGDIAEERRVVVTDISISDNSLCTLHLIRPSKWHPPETLHHNFTWIDVHDDAAVTCSIVQVSAISDGLLSI</sequence>
<dbReference type="AlphaFoldDB" id="A0AAN6DZR9"/>
<keyword evidence="3" id="KW-0805">Transcription regulation</keyword>
<dbReference type="PANTHER" id="PTHR36206">
    <property type="entry name" value="ASPERCRYPTIN BIOSYNTHESIS CLUSTER-SPECIFIC TRANSCRIPTION REGULATOR ATNN-RELATED"/>
    <property type="match status" value="1"/>
</dbReference>
<evidence type="ECO:0000256" key="1">
    <source>
        <dbReference type="ARBA" id="ARBA00022723"/>
    </source>
</evidence>
<organism evidence="8 9">
    <name type="scientific">Exophiala viscosa</name>
    <dbReference type="NCBI Taxonomy" id="2486360"/>
    <lineage>
        <taxon>Eukaryota</taxon>
        <taxon>Fungi</taxon>
        <taxon>Dikarya</taxon>
        <taxon>Ascomycota</taxon>
        <taxon>Pezizomycotina</taxon>
        <taxon>Eurotiomycetes</taxon>
        <taxon>Chaetothyriomycetidae</taxon>
        <taxon>Chaetothyriales</taxon>
        <taxon>Herpotrichiellaceae</taxon>
        <taxon>Exophiala</taxon>
    </lineage>
</organism>
<evidence type="ECO:0000256" key="2">
    <source>
        <dbReference type="ARBA" id="ARBA00022833"/>
    </source>
</evidence>
<keyword evidence="5" id="KW-0804">Transcription</keyword>
<dbReference type="PROSITE" id="PS50048">
    <property type="entry name" value="ZN2_CY6_FUNGAL_2"/>
    <property type="match status" value="1"/>
</dbReference>
<keyword evidence="4" id="KW-0238">DNA-binding</keyword>
<keyword evidence="1" id="KW-0479">Metal-binding</keyword>
<dbReference type="PROSITE" id="PS00463">
    <property type="entry name" value="ZN2_CY6_FUNGAL_1"/>
    <property type="match status" value="1"/>
</dbReference>
<name>A0AAN6DZR9_9EURO</name>
<dbReference type="GO" id="GO:0008270">
    <property type="term" value="F:zinc ion binding"/>
    <property type="evidence" value="ECO:0007669"/>
    <property type="project" value="InterPro"/>
</dbReference>
<dbReference type="GO" id="GO:0003677">
    <property type="term" value="F:DNA binding"/>
    <property type="evidence" value="ECO:0007669"/>
    <property type="project" value="UniProtKB-KW"/>
</dbReference>
<evidence type="ECO:0000256" key="4">
    <source>
        <dbReference type="ARBA" id="ARBA00023125"/>
    </source>
</evidence>
<dbReference type="Pfam" id="PF00172">
    <property type="entry name" value="Zn_clus"/>
    <property type="match status" value="1"/>
</dbReference>
<proteinExistence type="predicted"/>
<dbReference type="InterPro" id="IPR001138">
    <property type="entry name" value="Zn2Cys6_DnaBD"/>
</dbReference>
<evidence type="ECO:0000256" key="5">
    <source>
        <dbReference type="ARBA" id="ARBA00023163"/>
    </source>
</evidence>
<comment type="caution">
    <text evidence="8">The sequence shown here is derived from an EMBL/GenBank/DDBJ whole genome shotgun (WGS) entry which is preliminary data.</text>
</comment>
<dbReference type="CDD" id="cd00067">
    <property type="entry name" value="GAL4"/>
    <property type="match status" value="1"/>
</dbReference>
<reference evidence="8" key="1">
    <citation type="journal article" date="2022" name="bioRxiv">
        <title>Deciphering the potential niche of two novel black yeast fungi from a biological soil crust based on their genomes, phenotypes, and melanin regulation.</title>
        <authorList>
            <consortium name="DOE Joint Genome Institute"/>
            <person name="Carr E.C."/>
            <person name="Barton Q."/>
            <person name="Grambo S."/>
            <person name="Sullivan M."/>
            <person name="Renfro C.M."/>
            <person name="Kuo A."/>
            <person name="Pangilinan J."/>
            <person name="Lipzen A."/>
            <person name="Keymanesh K."/>
            <person name="Savage E."/>
            <person name="Barry K."/>
            <person name="Grigoriev I.V."/>
            <person name="Riekhof W.R."/>
            <person name="Harris S.S."/>
        </authorList>
    </citation>
    <scope>NUCLEOTIDE SEQUENCE</scope>
    <source>
        <strain evidence="8">JF 03-4F</strain>
    </source>
</reference>
<dbReference type="Proteomes" id="UP001203852">
    <property type="component" value="Unassembled WGS sequence"/>
</dbReference>
<evidence type="ECO:0000313" key="8">
    <source>
        <dbReference type="EMBL" id="KAI1615614.1"/>
    </source>
</evidence>
<evidence type="ECO:0000256" key="6">
    <source>
        <dbReference type="ARBA" id="ARBA00023242"/>
    </source>
</evidence>
<dbReference type="SUPFAM" id="SSF57701">
    <property type="entry name" value="Zn2/Cys6 DNA-binding domain"/>
    <property type="match status" value="1"/>
</dbReference>
<keyword evidence="9" id="KW-1185">Reference proteome</keyword>
<feature type="domain" description="Zn(2)-C6 fungal-type" evidence="7">
    <location>
        <begin position="17"/>
        <end position="45"/>
    </location>
</feature>
<dbReference type="Gene3D" id="4.10.240.10">
    <property type="entry name" value="Zn(2)-C6 fungal-type DNA-binding domain"/>
    <property type="match status" value="1"/>
</dbReference>
<dbReference type="GO" id="GO:0000981">
    <property type="term" value="F:DNA-binding transcription factor activity, RNA polymerase II-specific"/>
    <property type="evidence" value="ECO:0007669"/>
    <property type="project" value="InterPro"/>
</dbReference>
<gene>
    <name evidence="8" type="ORF">EDD36DRAFT_417109</name>
</gene>
<dbReference type="SMART" id="SM00066">
    <property type="entry name" value="GAL4"/>
    <property type="match status" value="1"/>
</dbReference>
<keyword evidence="2" id="KW-0862">Zinc</keyword>
<dbReference type="EMBL" id="MU404352">
    <property type="protein sequence ID" value="KAI1615614.1"/>
    <property type="molecule type" value="Genomic_DNA"/>
</dbReference>
<dbReference type="InterPro" id="IPR036864">
    <property type="entry name" value="Zn2-C6_fun-type_DNA-bd_sf"/>
</dbReference>
<dbReference type="InterPro" id="IPR052360">
    <property type="entry name" value="Transcr_Regulatory_Proteins"/>
</dbReference>
<evidence type="ECO:0000259" key="7">
    <source>
        <dbReference type="PROSITE" id="PS50048"/>
    </source>
</evidence>
<dbReference type="PANTHER" id="PTHR36206:SF12">
    <property type="entry name" value="ASPERCRYPTIN BIOSYNTHESIS CLUSTER-SPECIFIC TRANSCRIPTION REGULATOR ATNN-RELATED"/>
    <property type="match status" value="1"/>
</dbReference>
<protein>
    <recommendedName>
        <fullName evidence="7">Zn(2)-C6 fungal-type domain-containing protein</fullName>
    </recommendedName>
</protein>